<dbReference type="PANTHER" id="PTHR46696">
    <property type="entry name" value="P450, PUTATIVE (EUROFUNG)-RELATED"/>
    <property type="match status" value="1"/>
</dbReference>
<gene>
    <name evidence="7" type="ORF">AWC23_21920</name>
</gene>
<protein>
    <recommendedName>
        <fullName evidence="9">Cytochrome P450</fullName>
    </recommendedName>
</protein>
<dbReference type="PRINTS" id="PR00385">
    <property type="entry name" value="P450"/>
</dbReference>
<dbReference type="AlphaFoldDB" id="A0AAJ3NLY1"/>
<dbReference type="Pfam" id="PF00067">
    <property type="entry name" value="p450"/>
    <property type="match status" value="1"/>
</dbReference>
<evidence type="ECO:0000256" key="6">
    <source>
        <dbReference type="ARBA" id="ARBA00023033"/>
    </source>
</evidence>
<evidence type="ECO:0000256" key="1">
    <source>
        <dbReference type="ARBA" id="ARBA00010617"/>
    </source>
</evidence>
<keyword evidence="4" id="KW-0560">Oxidoreductase</keyword>
<dbReference type="Gene3D" id="1.10.630.10">
    <property type="entry name" value="Cytochrome P450"/>
    <property type="match status" value="1"/>
</dbReference>
<accession>A0AAJ3NLY1</accession>
<comment type="caution">
    <text evidence="7">The sequence shown here is derived from an EMBL/GenBank/DDBJ whole genome shotgun (WGS) entry which is preliminary data.</text>
</comment>
<proteinExistence type="inferred from homology"/>
<keyword evidence="3" id="KW-0479">Metal-binding</keyword>
<dbReference type="InterPro" id="IPR001128">
    <property type="entry name" value="Cyt_P450"/>
</dbReference>
<name>A0AAJ3NLY1_9MYCO</name>
<evidence type="ECO:0000256" key="2">
    <source>
        <dbReference type="ARBA" id="ARBA00022617"/>
    </source>
</evidence>
<keyword evidence="2" id="KW-0349">Heme</keyword>
<dbReference type="GO" id="GO:0020037">
    <property type="term" value="F:heme binding"/>
    <property type="evidence" value="ECO:0007669"/>
    <property type="project" value="InterPro"/>
</dbReference>
<dbReference type="GO" id="GO:0005506">
    <property type="term" value="F:iron ion binding"/>
    <property type="evidence" value="ECO:0007669"/>
    <property type="project" value="InterPro"/>
</dbReference>
<organism evidence="7 8">
    <name type="scientific">Mycobacterium saskatchewanense</name>
    <dbReference type="NCBI Taxonomy" id="220927"/>
    <lineage>
        <taxon>Bacteria</taxon>
        <taxon>Bacillati</taxon>
        <taxon>Actinomycetota</taxon>
        <taxon>Actinomycetes</taxon>
        <taxon>Mycobacteriales</taxon>
        <taxon>Mycobacteriaceae</taxon>
        <taxon>Mycobacterium</taxon>
        <taxon>Mycobacterium simiae complex</taxon>
    </lineage>
</organism>
<dbReference type="PANTHER" id="PTHR46696:SF1">
    <property type="entry name" value="CYTOCHROME P450 YJIB-RELATED"/>
    <property type="match status" value="1"/>
</dbReference>
<keyword evidence="5" id="KW-0408">Iron</keyword>
<evidence type="ECO:0008006" key="9">
    <source>
        <dbReference type="Google" id="ProtNLM"/>
    </source>
</evidence>
<dbReference type="SUPFAM" id="SSF48264">
    <property type="entry name" value="Cytochrome P450"/>
    <property type="match status" value="1"/>
</dbReference>
<evidence type="ECO:0000256" key="4">
    <source>
        <dbReference type="ARBA" id="ARBA00023002"/>
    </source>
</evidence>
<dbReference type="InterPro" id="IPR002397">
    <property type="entry name" value="Cyt_P450_B"/>
</dbReference>
<sequence length="413" mass="46043">MSHGVVLHEEDLPALDVLGETFKRDPHSAIAAVRASSRFAFSRRGIEVLAHDDVLTLLKDDRLQSQTHTTYEAYGAGRMLRAFASDGLLVGMQGERHDRIRRVFLAAFRARMVEQERELMRDVARRLAGRMLAAGPSHDFVSAFTSPYPMEVLCRILGIPADDIPEFSAAATELHLLAQVPLSPGLPRVESALHTLWDYCSNLIAQRRSHRQADTISALIEAQETHGKLSDSELIWNMVNLIFAGQDTTRYQLASSVRAIVDVPGLWDRLVAEQDVIPGVVEESLRWYPVVNFVVRIPTEDLVFGGVEMRAGRRVILNFQAASRDPERFDDPFTFTPRPPGRHPQSFDIPFGLATHFCLGAALARAEIQEALRILSHEFASVEIAGTPEMTAPASMLYGPETMPILTTRRWAS</sequence>
<dbReference type="InterPro" id="IPR036396">
    <property type="entry name" value="Cyt_P450_sf"/>
</dbReference>
<keyword evidence="6" id="KW-0503">Monooxygenase</keyword>
<dbReference type="GO" id="GO:0016705">
    <property type="term" value="F:oxidoreductase activity, acting on paired donors, with incorporation or reduction of molecular oxygen"/>
    <property type="evidence" value="ECO:0007669"/>
    <property type="project" value="InterPro"/>
</dbReference>
<evidence type="ECO:0000313" key="7">
    <source>
        <dbReference type="EMBL" id="ORW68090.1"/>
    </source>
</evidence>
<dbReference type="EMBL" id="LQPR01000055">
    <property type="protein sequence ID" value="ORW68090.1"/>
    <property type="molecule type" value="Genomic_DNA"/>
</dbReference>
<dbReference type="GO" id="GO:0004497">
    <property type="term" value="F:monooxygenase activity"/>
    <property type="evidence" value="ECO:0007669"/>
    <property type="project" value="UniProtKB-KW"/>
</dbReference>
<dbReference type="RefSeq" id="WP_085257612.1">
    <property type="nucleotide sequence ID" value="NZ_AP022573.1"/>
</dbReference>
<evidence type="ECO:0000313" key="8">
    <source>
        <dbReference type="Proteomes" id="UP000193387"/>
    </source>
</evidence>
<dbReference type="PRINTS" id="PR00359">
    <property type="entry name" value="BP450"/>
</dbReference>
<comment type="similarity">
    <text evidence="1">Belongs to the cytochrome P450 family.</text>
</comment>
<dbReference type="Proteomes" id="UP000193387">
    <property type="component" value="Unassembled WGS sequence"/>
</dbReference>
<evidence type="ECO:0000256" key="5">
    <source>
        <dbReference type="ARBA" id="ARBA00023004"/>
    </source>
</evidence>
<reference evidence="7 8" key="1">
    <citation type="submission" date="2016-01" db="EMBL/GenBank/DDBJ databases">
        <title>The new phylogeny of the genus Mycobacterium.</title>
        <authorList>
            <person name="Tarcisio F."/>
            <person name="Conor M."/>
            <person name="Antonella G."/>
            <person name="Elisabetta G."/>
            <person name="Giulia F.S."/>
            <person name="Sara T."/>
            <person name="Anna F."/>
            <person name="Clotilde B."/>
            <person name="Roberto B."/>
            <person name="Veronica D.S."/>
            <person name="Fabio R."/>
            <person name="Monica P."/>
            <person name="Olivier J."/>
            <person name="Enrico T."/>
            <person name="Nicola S."/>
        </authorList>
    </citation>
    <scope>NUCLEOTIDE SEQUENCE [LARGE SCALE GENOMIC DNA]</scope>
    <source>
        <strain evidence="7 8">DSM 44616</strain>
    </source>
</reference>
<keyword evidence="8" id="KW-1185">Reference proteome</keyword>
<evidence type="ECO:0000256" key="3">
    <source>
        <dbReference type="ARBA" id="ARBA00022723"/>
    </source>
</evidence>